<evidence type="ECO:0000256" key="1">
    <source>
        <dbReference type="ARBA" id="ARBA00010641"/>
    </source>
</evidence>
<organism evidence="7 8">
    <name type="scientific">Tumebacillus lacus</name>
    <dbReference type="NCBI Taxonomy" id="2995335"/>
    <lineage>
        <taxon>Bacteria</taxon>
        <taxon>Bacillati</taxon>
        <taxon>Bacillota</taxon>
        <taxon>Bacilli</taxon>
        <taxon>Bacillales</taxon>
        <taxon>Alicyclobacillaceae</taxon>
        <taxon>Tumebacillus</taxon>
    </lineage>
</organism>
<feature type="domain" description="RNA polymerase sigma-70 region 2" evidence="5">
    <location>
        <begin position="13"/>
        <end position="77"/>
    </location>
</feature>
<dbReference type="InterPro" id="IPR036388">
    <property type="entry name" value="WH-like_DNA-bd_sf"/>
</dbReference>
<dbReference type="CDD" id="cd06171">
    <property type="entry name" value="Sigma70_r4"/>
    <property type="match status" value="1"/>
</dbReference>
<gene>
    <name evidence="7" type="ORF">OS242_14880</name>
</gene>
<dbReference type="InterPro" id="IPR013324">
    <property type="entry name" value="RNA_pol_sigma_r3/r4-like"/>
</dbReference>
<comment type="caution">
    <text evidence="7">The sequence shown here is derived from an EMBL/GenBank/DDBJ whole genome shotgun (WGS) entry which is preliminary data.</text>
</comment>
<evidence type="ECO:0000259" key="5">
    <source>
        <dbReference type="Pfam" id="PF04542"/>
    </source>
</evidence>
<dbReference type="PANTHER" id="PTHR43133:SF60">
    <property type="entry name" value="RNA POLYMERASE SIGMA FACTOR SIGV"/>
    <property type="match status" value="1"/>
</dbReference>
<proteinExistence type="inferred from homology"/>
<dbReference type="InterPro" id="IPR007627">
    <property type="entry name" value="RNA_pol_sigma70_r2"/>
</dbReference>
<accession>A0ABT3X8Z8</accession>
<evidence type="ECO:0000259" key="6">
    <source>
        <dbReference type="Pfam" id="PF08281"/>
    </source>
</evidence>
<feature type="domain" description="RNA polymerase sigma factor 70 region 4 type 2" evidence="6">
    <location>
        <begin position="113"/>
        <end position="165"/>
    </location>
</feature>
<keyword evidence="8" id="KW-1185">Reference proteome</keyword>
<keyword evidence="2" id="KW-0805">Transcription regulation</keyword>
<dbReference type="Gene3D" id="1.10.1740.10">
    <property type="match status" value="1"/>
</dbReference>
<comment type="similarity">
    <text evidence="1">Belongs to the sigma-70 factor family. ECF subfamily.</text>
</comment>
<protein>
    <submittedName>
        <fullName evidence="7">RNA polymerase sigma factor</fullName>
    </submittedName>
</protein>
<evidence type="ECO:0000256" key="3">
    <source>
        <dbReference type="ARBA" id="ARBA00023082"/>
    </source>
</evidence>
<dbReference type="Proteomes" id="UP001208017">
    <property type="component" value="Unassembled WGS sequence"/>
</dbReference>
<dbReference type="EMBL" id="JAPMLT010000009">
    <property type="protein sequence ID" value="MCX7571234.1"/>
    <property type="molecule type" value="Genomic_DNA"/>
</dbReference>
<evidence type="ECO:0000313" key="7">
    <source>
        <dbReference type="EMBL" id="MCX7571234.1"/>
    </source>
</evidence>
<evidence type="ECO:0000313" key="8">
    <source>
        <dbReference type="Proteomes" id="UP001208017"/>
    </source>
</evidence>
<dbReference type="NCBIfam" id="TIGR02937">
    <property type="entry name" value="sigma70-ECF"/>
    <property type="match status" value="1"/>
</dbReference>
<keyword evidence="3" id="KW-0731">Sigma factor</keyword>
<dbReference type="SUPFAM" id="SSF88659">
    <property type="entry name" value="Sigma3 and sigma4 domains of RNA polymerase sigma factors"/>
    <property type="match status" value="1"/>
</dbReference>
<sequence>MGNQSQEDVFRELYHTYYGDMYRYIWQSVRNTDEVEDLVQDIFLQAYRSFGKFRGECGYKTWLFAIAHHHLNSMWRKFFRRKKIYEQYEQEVRTVEQGAYTLDGEWERKVLHEQLMSELQRLPEHYRNVVLLRYIHEFSVADTATILGTNEGRVRLLAHRAILKLRENWEEGGEFLYVGSTSGT</sequence>
<keyword evidence="4" id="KW-0804">Transcription</keyword>
<dbReference type="InterPro" id="IPR014284">
    <property type="entry name" value="RNA_pol_sigma-70_dom"/>
</dbReference>
<dbReference type="Pfam" id="PF08281">
    <property type="entry name" value="Sigma70_r4_2"/>
    <property type="match status" value="1"/>
</dbReference>
<evidence type="ECO:0000256" key="4">
    <source>
        <dbReference type="ARBA" id="ARBA00023163"/>
    </source>
</evidence>
<dbReference type="PANTHER" id="PTHR43133">
    <property type="entry name" value="RNA POLYMERASE ECF-TYPE SIGMA FACTO"/>
    <property type="match status" value="1"/>
</dbReference>
<reference evidence="7 8" key="1">
    <citation type="submission" date="2022-11" db="EMBL/GenBank/DDBJ databases">
        <title>Study of microbial diversity in lake waters.</title>
        <authorList>
            <person name="Zhang J."/>
        </authorList>
    </citation>
    <scope>NUCLEOTIDE SEQUENCE [LARGE SCALE GENOMIC DNA]</scope>
    <source>
        <strain evidence="7 8">DT12</strain>
    </source>
</reference>
<dbReference type="Gene3D" id="1.10.10.10">
    <property type="entry name" value="Winged helix-like DNA-binding domain superfamily/Winged helix DNA-binding domain"/>
    <property type="match status" value="1"/>
</dbReference>
<dbReference type="RefSeq" id="WP_267152478.1">
    <property type="nucleotide sequence ID" value="NZ_JAPMLT010000009.1"/>
</dbReference>
<evidence type="ECO:0000256" key="2">
    <source>
        <dbReference type="ARBA" id="ARBA00023015"/>
    </source>
</evidence>
<dbReference type="InterPro" id="IPR013325">
    <property type="entry name" value="RNA_pol_sigma_r2"/>
</dbReference>
<dbReference type="InterPro" id="IPR013249">
    <property type="entry name" value="RNA_pol_sigma70_r4_t2"/>
</dbReference>
<dbReference type="Pfam" id="PF04542">
    <property type="entry name" value="Sigma70_r2"/>
    <property type="match status" value="1"/>
</dbReference>
<dbReference type="InterPro" id="IPR039425">
    <property type="entry name" value="RNA_pol_sigma-70-like"/>
</dbReference>
<dbReference type="SUPFAM" id="SSF88946">
    <property type="entry name" value="Sigma2 domain of RNA polymerase sigma factors"/>
    <property type="match status" value="1"/>
</dbReference>
<name>A0ABT3X8Z8_9BACL</name>